<protein>
    <recommendedName>
        <fullName evidence="4">Peptidase M50B-like</fullName>
    </recommendedName>
</protein>
<organism evidence="2 3">
    <name type="scientific">Dyella mobilis</name>
    <dbReference type="NCBI Taxonomy" id="1849582"/>
    <lineage>
        <taxon>Bacteria</taxon>
        <taxon>Pseudomonadati</taxon>
        <taxon>Pseudomonadota</taxon>
        <taxon>Gammaproteobacteria</taxon>
        <taxon>Lysobacterales</taxon>
        <taxon>Rhodanobacteraceae</taxon>
        <taxon>Dyella</taxon>
    </lineage>
</organism>
<sequence>MKRAAPSMHLRDGLARFALMCILLSIAAHAAAYLIHEYAHSVLAWSLGWMSSPFGIDYGSPTLSNVIFLGDVSDNVSYTPIFASGHRVAAAMIALAGTFLGNGLGYLLAMAAFYRLANRRWAALACFWFALMCAGNVWSYVPMRVFATHADMALAAQGLGLPGWGLLLCLLLPAGWIIWHFLARLFPAACLATTGHSTASRVTLIAMGAFWFFSFFVGDEQGGAYGSIAQVLSMLSGYALFPLYVAALSSATLREAVE</sequence>
<accession>A0ABS2KEB2</accession>
<dbReference type="Proteomes" id="UP001430193">
    <property type="component" value="Unassembled WGS sequence"/>
</dbReference>
<keyword evidence="1" id="KW-1133">Transmembrane helix</keyword>
<evidence type="ECO:0000313" key="2">
    <source>
        <dbReference type="EMBL" id="MBM7129511.1"/>
    </source>
</evidence>
<reference evidence="2" key="1">
    <citation type="submission" date="2020-10" db="EMBL/GenBank/DDBJ databases">
        <title>Phylogeny of dyella-like bacteria.</title>
        <authorList>
            <person name="Fu J."/>
        </authorList>
    </citation>
    <scope>NUCLEOTIDE SEQUENCE</scope>
    <source>
        <strain evidence="2">DHON07</strain>
    </source>
</reference>
<keyword evidence="1" id="KW-0472">Membrane</keyword>
<proteinExistence type="predicted"/>
<feature type="transmembrane region" description="Helical" evidence="1">
    <location>
        <begin position="198"/>
        <end position="218"/>
    </location>
</feature>
<evidence type="ECO:0000256" key="1">
    <source>
        <dbReference type="SAM" id="Phobius"/>
    </source>
</evidence>
<feature type="transmembrane region" description="Helical" evidence="1">
    <location>
        <begin position="88"/>
        <end position="109"/>
    </location>
</feature>
<name>A0ABS2KEB2_9GAMM</name>
<gene>
    <name evidence="2" type="ORF">ISS99_08245</name>
</gene>
<keyword evidence="1" id="KW-0812">Transmembrane</keyword>
<evidence type="ECO:0008006" key="4">
    <source>
        <dbReference type="Google" id="ProtNLM"/>
    </source>
</evidence>
<feature type="transmembrane region" description="Helical" evidence="1">
    <location>
        <begin position="161"/>
        <end position="186"/>
    </location>
</feature>
<dbReference type="EMBL" id="JADIKF010000038">
    <property type="protein sequence ID" value="MBM7129511.1"/>
    <property type="molecule type" value="Genomic_DNA"/>
</dbReference>
<comment type="caution">
    <text evidence="2">The sequence shown here is derived from an EMBL/GenBank/DDBJ whole genome shotgun (WGS) entry which is preliminary data.</text>
</comment>
<dbReference type="RefSeq" id="WP_204631132.1">
    <property type="nucleotide sequence ID" value="NZ_BSOC01000003.1"/>
</dbReference>
<keyword evidence="3" id="KW-1185">Reference proteome</keyword>
<feature type="transmembrane region" description="Helical" evidence="1">
    <location>
        <begin position="224"/>
        <end position="245"/>
    </location>
</feature>
<evidence type="ECO:0000313" key="3">
    <source>
        <dbReference type="Proteomes" id="UP001430193"/>
    </source>
</evidence>
<feature type="transmembrane region" description="Helical" evidence="1">
    <location>
        <begin position="121"/>
        <end position="141"/>
    </location>
</feature>